<comment type="similarity">
    <text evidence="2">Belongs to the glutamate-gated ion channel (TC 1.A.10.1) family.</text>
</comment>
<protein>
    <recommendedName>
        <fullName evidence="10">Ionotropic glutamate receptor C-terminal domain-containing protein</fullName>
    </recommendedName>
</protein>
<accession>A0A067R425</accession>
<evidence type="ECO:0000256" key="8">
    <source>
        <dbReference type="ARBA" id="ARBA00023180"/>
    </source>
</evidence>
<evidence type="ECO:0000256" key="3">
    <source>
        <dbReference type="ARBA" id="ARBA00022475"/>
    </source>
</evidence>
<evidence type="ECO:0000256" key="4">
    <source>
        <dbReference type="ARBA" id="ARBA00022692"/>
    </source>
</evidence>
<evidence type="ECO:0000256" key="5">
    <source>
        <dbReference type="ARBA" id="ARBA00022989"/>
    </source>
</evidence>
<dbReference type="AlphaFoldDB" id="A0A067R425"/>
<evidence type="ECO:0000256" key="7">
    <source>
        <dbReference type="ARBA" id="ARBA00023170"/>
    </source>
</evidence>
<dbReference type="EMBL" id="KK852771">
    <property type="protein sequence ID" value="KDR16873.1"/>
    <property type="molecule type" value="Genomic_DNA"/>
</dbReference>
<evidence type="ECO:0000313" key="11">
    <source>
        <dbReference type="EMBL" id="KDR16873.1"/>
    </source>
</evidence>
<evidence type="ECO:0000259" key="10">
    <source>
        <dbReference type="Pfam" id="PF00060"/>
    </source>
</evidence>
<dbReference type="GO" id="GO:0050906">
    <property type="term" value="P:detection of stimulus involved in sensory perception"/>
    <property type="evidence" value="ECO:0007669"/>
    <property type="project" value="UniProtKB-ARBA"/>
</dbReference>
<keyword evidence="5 9" id="KW-1133">Transmembrane helix</keyword>
<dbReference type="STRING" id="136037.A0A067R425"/>
<sequence>MTTWALSLEMGGHMQPRGMVMRLMFACWVIYCLQISTAYKSSLISVLTNPQLEPAILNMEQLAKSGLRLEYTVGLSEYFDDSVDVSMRRIRESLRFCANVTVCLNEVAFAADTALVSDKWYVEYLIPHLYLDSSGQPLLQIMPQDVLSYHVVMIVSKGNILLDRFNALISRVVESGLMVKWANDIKHTRTIGKVSQDGVRGRRLSLFHLQSLFVFLLLGECLAIVTIIIEILISKAF</sequence>
<reference evidence="11 12" key="1">
    <citation type="journal article" date="2014" name="Nat. Commun.">
        <title>Molecular traces of alternative social organization in a termite genome.</title>
        <authorList>
            <person name="Terrapon N."/>
            <person name="Li C."/>
            <person name="Robertson H.M."/>
            <person name="Ji L."/>
            <person name="Meng X."/>
            <person name="Booth W."/>
            <person name="Chen Z."/>
            <person name="Childers C.P."/>
            <person name="Glastad K.M."/>
            <person name="Gokhale K."/>
            <person name="Gowin J."/>
            <person name="Gronenberg W."/>
            <person name="Hermansen R.A."/>
            <person name="Hu H."/>
            <person name="Hunt B.G."/>
            <person name="Huylmans A.K."/>
            <person name="Khalil S.M."/>
            <person name="Mitchell R.D."/>
            <person name="Munoz-Torres M.C."/>
            <person name="Mustard J.A."/>
            <person name="Pan H."/>
            <person name="Reese J.T."/>
            <person name="Scharf M.E."/>
            <person name="Sun F."/>
            <person name="Vogel H."/>
            <person name="Xiao J."/>
            <person name="Yang W."/>
            <person name="Yang Z."/>
            <person name="Yang Z."/>
            <person name="Zhou J."/>
            <person name="Zhu J."/>
            <person name="Brent C.S."/>
            <person name="Elsik C.G."/>
            <person name="Goodisman M.A."/>
            <person name="Liberles D.A."/>
            <person name="Roe R.M."/>
            <person name="Vargo E.L."/>
            <person name="Vilcinskas A."/>
            <person name="Wang J."/>
            <person name="Bornberg-Bauer E."/>
            <person name="Korb J."/>
            <person name="Zhang G."/>
            <person name="Liebig J."/>
        </authorList>
    </citation>
    <scope>NUCLEOTIDE SEQUENCE [LARGE SCALE GENOMIC DNA]</scope>
    <source>
        <tissue evidence="11">Whole organism</tissue>
    </source>
</reference>
<evidence type="ECO:0000256" key="9">
    <source>
        <dbReference type="SAM" id="Phobius"/>
    </source>
</evidence>
<dbReference type="GO" id="GO:0005886">
    <property type="term" value="C:plasma membrane"/>
    <property type="evidence" value="ECO:0007669"/>
    <property type="project" value="UniProtKB-SubCell"/>
</dbReference>
<dbReference type="eggNOG" id="KOG1052">
    <property type="taxonomic scope" value="Eukaryota"/>
</dbReference>
<dbReference type="InterPro" id="IPR052192">
    <property type="entry name" value="Insect_Ionotropic_Sensory_Rcpt"/>
</dbReference>
<keyword evidence="8" id="KW-0325">Glycoprotein</keyword>
<feature type="domain" description="Ionotropic glutamate receptor C-terminal" evidence="10">
    <location>
        <begin position="4"/>
        <end position="219"/>
    </location>
</feature>
<keyword evidence="12" id="KW-1185">Reference proteome</keyword>
<dbReference type="Proteomes" id="UP000027135">
    <property type="component" value="Unassembled WGS sequence"/>
</dbReference>
<name>A0A067R425_ZOONE</name>
<gene>
    <name evidence="11" type="ORF">L798_08615</name>
</gene>
<dbReference type="SUPFAM" id="SSF53850">
    <property type="entry name" value="Periplasmic binding protein-like II"/>
    <property type="match status" value="1"/>
</dbReference>
<keyword evidence="7" id="KW-0675">Receptor</keyword>
<dbReference type="InParanoid" id="A0A067R425"/>
<evidence type="ECO:0000256" key="1">
    <source>
        <dbReference type="ARBA" id="ARBA00004651"/>
    </source>
</evidence>
<dbReference type="InterPro" id="IPR001320">
    <property type="entry name" value="Iontro_rcpt_C"/>
</dbReference>
<evidence type="ECO:0000256" key="6">
    <source>
        <dbReference type="ARBA" id="ARBA00023136"/>
    </source>
</evidence>
<proteinExistence type="inferred from homology"/>
<organism evidence="11 12">
    <name type="scientific">Zootermopsis nevadensis</name>
    <name type="common">Dampwood termite</name>
    <dbReference type="NCBI Taxonomy" id="136037"/>
    <lineage>
        <taxon>Eukaryota</taxon>
        <taxon>Metazoa</taxon>
        <taxon>Ecdysozoa</taxon>
        <taxon>Arthropoda</taxon>
        <taxon>Hexapoda</taxon>
        <taxon>Insecta</taxon>
        <taxon>Pterygota</taxon>
        <taxon>Neoptera</taxon>
        <taxon>Polyneoptera</taxon>
        <taxon>Dictyoptera</taxon>
        <taxon>Blattodea</taxon>
        <taxon>Blattoidea</taxon>
        <taxon>Termitoidae</taxon>
        <taxon>Termopsidae</taxon>
        <taxon>Zootermopsis</taxon>
    </lineage>
</organism>
<dbReference type="PANTHER" id="PTHR42643">
    <property type="entry name" value="IONOTROPIC RECEPTOR 20A-RELATED"/>
    <property type="match status" value="1"/>
</dbReference>
<keyword evidence="4 9" id="KW-0812">Transmembrane</keyword>
<feature type="transmembrane region" description="Helical" evidence="9">
    <location>
        <begin position="212"/>
        <end position="233"/>
    </location>
</feature>
<keyword evidence="6 9" id="KW-0472">Membrane</keyword>
<dbReference type="Pfam" id="PF00060">
    <property type="entry name" value="Lig_chan"/>
    <property type="match status" value="1"/>
</dbReference>
<dbReference type="OMA" id="WANDIKH"/>
<dbReference type="GO" id="GO:0015276">
    <property type="term" value="F:ligand-gated monoatomic ion channel activity"/>
    <property type="evidence" value="ECO:0007669"/>
    <property type="project" value="InterPro"/>
</dbReference>
<evidence type="ECO:0000256" key="2">
    <source>
        <dbReference type="ARBA" id="ARBA00008685"/>
    </source>
</evidence>
<comment type="subcellular location">
    <subcellularLocation>
        <location evidence="1">Cell membrane</location>
        <topology evidence="1">Multi-pass membrane protein</topology>
    </subcellularLocation>
</comment>
<dbReference type="Gene3D" id="1.10.287.70">
    <property type="match status" value="1"/>
</dbReference>
<evidence type="ECO:0000313" key="12">
    <source>
        <dbReference type="Proteomes" id="UP000027135"/>
    </source>
</evidence>
<keyword evidence="3" id="KW-1003">Cell membrane</keyword>
<dbReference type="PANTHER" id="PTHR42643:SF24">
    <property type="entry name" value="IONOTROPIC RECEPTOR 60A"/>
    <property type="match status" value="1"/>
</dbReference>